<dbReference type="InterPro" id="IPR029061">
    <property type="entry name" value="THDP-binding"/>
</dbReference>
<comment type="cofactor">
    <cofactor evidence="2">
        <name>Mg(2+)</name>
        <dbReference type="ChEBI" id="CHEBI:18420"/>
    </cofactor>
</comment>
<dbReference type="PANTHER" id="PTHR43825:SF1">
    <property type="entry name" value="TRANSKETOLASE-LIKE PYRIMIDINE-BINDING DOMAIN-CONTAINING PROTEIN"/>
    <property type="match status" value="1"/>
</dbReference>
<dbReference type="InterPro" id="IPR005475">
    <property type="entry name" value="Transketolase-like_Pyr-bd"/>
</dbReference>
<dbReference type="InterPro" id="IPR051157">
    <property type="entry name" value="PDH/Transketolase"/>
</dbReference>
<comment type="similarity">
    <text evidence="4">Belongs to the transketolase family.</text>
</comment>
<dbReference type="CDD" id="cd02012">
    <property type="entry name" value="TPP_TK"/>
    <property type="match status" value="1"/>
</dbReference>
<keyword evidence="7" id="KW-0808">Transferase</keyword>
<dbReference type="Gene3D" id="3.40.50.920">
    <property type="match status" value="1"/>
</dbReference>
<comment type="caution">
    <text evidence="7">The sequence shown here is derived from an EMBL/GenBank/DDBJ whole genome shotgun (WGS) entry which is preliminary data.</text>
</comment>
<dbReference type="NCBIfam" id="NF004559">
    <property type="entry name" value="PRK05899.2-5"/>
    <property type="match status" value="1"/>
</dbReference>
<proteinExistence type="inferred from homology"/>
<dbReference type="FunFam" id="3.40.50.970:FF:000129">
    <property type="entry name" value="Transketolase"/>
    <property type="match status" value="1"/>
</dbReference>
<dbReference type="InterPro" id="IPR033248">
    <property type="entry name" value="Transketolase_C"/>
</dbReference>
<accession>A0A7C6EAR1</accession>
<reference evidence="7" key="1">
    <citation type="journal article" date="2020" name="mSystems">
        <title>Genome- and Community-Level Interaction Insights into Carbon Utilization and Element Cycling Functions of Hydrothermarchaeota in Hydrothermal Sediment.</title>
        <authorList>
            <person name="Zhou Z."/>
            <person name="Liu Y."/>
            <person name="Xu W."/>
            <person name="Pan J."/>
            <person name="Luo Z.H."/>
            <person name="Li M."/>
        </authorList>
    </citation>
    <scope>NUCLEOTIDE SEQUENCE [LARGE SCALE GENOMIC DNA]</scope>
    <source>
        <strain evidence="7">SpSt-876</strain>
    </source>
</reference>
<dbReference type="EC" id="2.2.1.1" evidence="7"/>
<organism evidence="7">
    <name type="scientific">candidate division WOR-3 bacterium</name>
    <dbReference type="NCBI Taxonomy" id="2052148"/>
    <lineage>
        <taxon>Bacteria</taxon>
        <taxon>Bacteria division WOR-3</taxon>
    </lineage>
</organism>
<gene>
    <name evidence="7" type="ORF">ENW73_05965</name>
</gene>
<dbReference type="Pfam" id="PF00456">
    <property type="entry name" value="Transketolase_N"/>
    <property type="match status" value="1"/>
</dbReference>
<dbReference type="Pfam" id="PF02780">
    <property type="entry name" value="Transketolase_C"/>
    <property type="match status" value="1"/>
</dbReference>
<keyword evidence="5" id="KW-0786">Thiamine pyrophosphate</keyword>
<dbReference type="Pfam" id="PF02779">
    <property type="entry name" value="Transket_pyr"/>
    <property type="match status" value="1"/>
</dbReference>
<dbReference type="SUPFAM" id="SSF52518">
    <property type="entry name" value="Thiamin diphosphate-binding fold (THDP-binding)"/>
    <property type="match status" value="2"/>
</dbReference>
<evidence type="ECO:0000256" key="2">
    <source>
        <dbReference type="ARBA" id="ARBA00001946"/>
    </source>
</evidence>
<feature type="domain" description="Transketolase-like pyrimidine-binding" evidence="6">
    <location>
        <begin position="348"/>
        <end position="516"/>
    </location>
</feature>
<dbReference type="InterPro" id="IPR005474">
    <property type="entry name" value="Transketolase_N"/>
</dbReference>
<evidence type="ECO:0000256" key="1">
    <source>
        <dbReference type="ARBA" id="ARBA00001936"/>
    </source>
</evidence>
<dbReference type="SMART" id="SM00861">
    <property type="entry name" value="Transket_pyr"/>
    <property type="match status" value="1"/>
</dbReference>
<evidence type="ECO:0000313" key="7">
    <source>
        <dbReference type="EMBL" id="HHS52394.1"/>
    </source>
</evidence>
<dbReference type="AlphaFoldDB" id="A0A7C6EAR1"/>
<evidence type="ECO:0000259" key="6">
    <source>
        <dbReference type="SMART" id="SM00861"/>
    </source>
</evidence>
<evidence type="ECO:0000256" key="3">
    <source>
        <dbReference type="ARBA" id="ARBA00001964"/>
    </source>
</evidence>
<dbReference type="InterPro" id="IPR009014">
    <property type="entry name" value="Transketo_C/PFOR_II"/>
</dbReference>
<dbReference type="GO" id="GO:0005737">
    <property type="term" value="C:cytoplasm"/>
    <property type="evidence" value="ECO:0007669"/>
    <property type="project" value="UniProtKB-ARBA"/>
</dbReference>
<sequence length="695" mass="77143">MPILDSKTGAIRKDYTVEELEKAANLMRAYNMIALAAAGSGHSGGTLSAMDITAALYLKVANHDPKNPYWENRDRIIWSTGHKAPCLYLGLGMAGYFPVEDVVKLRKLYSPYQGHPHWLKLPGVEISSGSLGQGLSVGVGIALAAKMDNKDYRVYVMNGDGELQEGQIWEAIMEAGNFKLDNLVSIVDKNRLQIDGWVKDVQDIDPLKEKFEAFKWNVIEIDGHNMKEILSAFDQAKAVKGKPTAIIAHTTKGKGVGFMENIAGWHGKAPSEKECYDALQCLGLAEETEMAEAALFDLGLKGKIDVKRLFKIAQDYQAEVTAKLMKKVPKFSRDYFWNRGNKMKVIMDPTRFGFGRALEERGDDPRVVCIGADISGSITISHFYEKHPERKNRWISVGIAEQSGTNVAAGLAKEGKLPVFGTYGVFAAGRNLDQLRTTVCYGNFNVFIAGAHGGVSVGPDGATHQALEDLFQICGLPNMHCEVPCDSIETKKATEYLLFEVKGPKYLRFAREATPIVTKPETPYVFGKANVIRYRAEQDNFIDAFETVLASEYQNENEDLAIIACGPEVPEAMRAAYILKEDFGIETRVINMHTLKPLDRETIVKAAFDTGIIVTAEEHQIGGLGNWVSNVIATSKELYGRNIIMGMIGVKDRFGESGQPWELMWEFEVSGEHIAQMAKDLYDFAKKRKTVRRDP</sequence>
<dbReference type="SUPFAM" id="SSF52922">
    <property type="entry name" value="TK C-terminal domain-like"/>
    <property type="match status" value="1"/>
</dbReference>
<evidence type="ECO:0000256" key="4">
    <source>
        <dbReference type="ARBA" id="ARBA00007131"/>
    </source>
</evidence>
<evidence type="ECO:0000256" key="5">
    <source>
        <dbReference type="ARBA" id="ARBA00023052"/>
    </source>
</evidence>
<comment type="cofactor">
    <cofactor evidence="1">
        <name>Mn(2+)</name>
        <dbReference type="ChEBI" id="CHEBI:29035"/>
    </cofactor>
</comment>
<dbReference type="PANTHER" id="PTHR43825">
    <property type="entry name" value="PYRUVATE DEHYDROGENASE E1 COMPONENT"/>
    <property type="match status" value="1"/>
</dbReference>
<protein>
    <submittedName>
        <fullName evidence="7">Transketolase</fullName>
        <ecNumber evidence="7">2.2.1.1</ecNumber>
    </submittedName>
</protein>
<dbReference type="EMBL" id="DTLI01000143">
    <property type="protein sequence ID" value="HHS52394.1"/>
    <property type="molecule type" value="Genomic_DNA"/>
</dbReference>
<dbReference type="GO" id="GO:0004802">
    <property type="term" value="F:transketolase activity"/>
    <property type="evidence" value="ECO:0007669"/>
    <property type="project" value="UniProtKB-EC"/>
</dbReference>
<dbReference type="Gene3D" id="3.40.50.970">
    <property type="match status" value="2"/>
</dbReference>
<dbReference type="CDD" id="cd07033">
    <property type="entry name" value="TPP_PYR_DXS_TK_like"/>
    <property type="match status" value="1"/>
</dbReference>
<comment type="cofactor">
    <cofactor evidence="3">
        <name>thiamine diphosphate</name>
        <dbReference type="ChEBI" id="CHEBI:58937"/>
    </cofactor>
</comment>
<name>A0A7C6EAR1_UNCW3</name>